<keyword evidence="7 8" id="KW-0998">Cell outer membrane</keyword>
<keyword evidence="6 8" id="KW-0472">Membrane</keyword>
<dbReference type="Gene3D" id="2.60.40.1120">
    <property type="entry name" value="Carboxypeptidase-like, regulatory domain"/>
    <property type="match status" value="1"/>
</dbReference>
<dbReference type="InterPro" id="IPR008969">
    <property type="entry name" value="CarboxyPept-like_regulatory"/>
</dbReference>
<evidence type="ECO:0000256" key="3">
    <source>
        <dbReference type="ARBA" id="ARBA00022452"/>
    </source>
</evidence>
<evidence type="ECO:0000313" key="11">
    <source>
        <dbReference type="EMBL" id="MFD2573257.1"/>
    </source>
</evidence>
<evidence type="ECO:0000256" key="1">
    <source>
        <dbReference type="ARBA" id="ARBA00004571"/>
    </source>
</evidence>
<dbReference type="InterPro" id="IPR036942">
    <property type="entry name" value="Beta-barrel_TonB_sf"/>
</dbReference>
<dbReference type="SUPFAM" id="SSF49464">
    <property type="entry name" value="Carboxypeptidase regulatory domain-like"/>
    <property type="match status" value="1"/>
</dbReference>
<evidence type="ECO:0000256" key="9">
    <source>
        <dbReference type="SAM" id="MobiDB-lite"/>
    </source>
</evidence>
<feature type="compositionally biased region" description="Polar residues" evidence="9">
    <location>
        <begin position="27"/>
        <end position="80"/>
    </location>
</feature>
<reference evidence="12" key="1">
    <citation type="journal article" date="2019" name="Int. J. Syst. Evol. Microbiol.">
        <title>The Global Catalogue of Microorganisms (GCM) 10K type strain sequencing project: providing services to taxonomists for standard genome sequencing and annotation.</title>
        <authorList>
            <consortium name="The Broad Institute Genomics Platform"/>
            <consortium name="The Broad Institute Genome Sequencing Center for Infectious Disease"/>
            <person name="Wu L."/>
            <person name="Ma J."/>
        </authorList>
    </citation>
    <scope>NUCLEOTIDE SEQUENCE [LARGE SCALE GENOMIC DNA]</scope>
    <source>
        <strain evidence="12">KCTC 42805</strain>
    </source>
</reference>
<dbReference type="InterPro" id="IPR012910">
    <property type="entry name" value="Plug_dom"/>
</dbReference>
<keyword evidence="5" id="KW-0732">Signal</keyword>
<comment type="caution">
    <text evidence="11">The sequence shown here is derived from an EMBL/GenBank/DDBJ whole genome shotgun (WGS) entry which is preliminary data.</text>
</comment>
<dbReference type="SUPFAM" id="SSF56935">
    <property type="entry name" value="Porins"/>
    <property type="match status" value="1"/>
</dbReference>
<dbReference type="Gene3D" id="2.40.170.20">
    <property type="entry name" value="TonB-dependent receptor, beta-barrel domain"/>
    <property type="match status" value="1"/>
</dbReference>
<keyword evidence="4 8" id="KW-0812">Transmembrane</keyword>
<comment type="subcellular location">
    <subcellularLocation>
        <location evidence="1 8">Cell outer membrane</location>
        <topology evidence="1 8">Multi-pass membrane protein</topology>
    </subcellularLocation>
</comment>
<feature type="compositionally biased region" description="Polar residues" evidence="9">
    <location>
        <begin position="89"/>
        <end position="103"/>
    </location>
</feature>
<dbReference type="Pfam" id="PF13715">
    <property type="entry name" value="CarbopepD_reg_2"/>
    <property type="match status" value="1"/>
</dbReference>
<evidence type="ECO:0000259" key="10">
    <source>
        <dbReference type="Pfam" id="PF07715"/>
    </source>
</evidence>
<evidence type="ECO:0000256" key="8">
    <source>
        <dbReference type="PROSITE-ProRule" id="PRU01360"/>
    </source>
</evidence>
<comment type="similarity">
    <text evidence="8">Belongs to the TonB-dependent receptor family.</text>
</comment>
<dbReference type="RefSeq" id="WP_381525853.1">
    <property type="nucleotide sequence ID" value="NZ_JBHULN010000016.1"/>
</dbReference>
<organism evidence="11 12">
    <name type="scientific">Spirosoma soli</name>
    <dbReference type="NCBI Taxonomy" id="1770529"/>
    <lineage>
        <taxon>Bacteria</taxon>
        <taxon>Pseudomonadati</taxon>
        <taxon>Bacteroidota</taxon>
        <taxon>Cytophagia</taxon>
        <taxon>Cytophagales</taxon>
        <taxon>Cytophagaceae</taxon>
        <taxon>Spirosoma</taxon>
    </lineage>
</organism>
<dbReference type="NCBIfam" id="TIGR04056">
    <property type="entry name" value="OMP_RagA_SusC"/>
    <property type="match status" value="1"/>
</dbReference>
<sequence>MNKLRYLVLLGVLWSVVGWGQSVNTPGTPATPMSPQATSVSPGSQTAINGQINAGQSTASPAVSQTGVSVSGKVTDSQGQPLPGVTVTLKGSTRGTTTDANGSFQLTGVTNQSVLVFSYIGFANQEVAVGNQTAINVTLADDTQTLNEVVVVGYGTQRKRDLTGAVAQIKGEEIVKYPVQTPTQALQSRLAGVQVIASGRPNEQPQIRVRGVGSALAGVSPLYVVDGVLTDDIRNISNNDILSIEVLKDASAAIYGVRAANGVVIVTTRRGKSGATQVQYDANFSVRQPANLVQMANRDQYVSYLADAAPNQNVNNPPLTSDQTTNWYDQALRNAPQSNHNLSISGGSERNTFFFSAGYFTDVGVVKTNDFRRLTIRANNEVKINDKLTFSNQLSFSRGNEKAVNLDGVYSSLYRAAPIVPAKVGDKYGNLSAFGNVGNPLLSLDARDQRIINNRLQGNLALSYKPVEWLTLRSAFNGDLIFNRDRTYLRAFQNDANTFVTAGGNQRQQNSQLNVNESRSLRYIIDNTATIDKTFGDNNLTFLLGAVTEQFTSDTLLASRINVPNDPNLWYLRLGNPDQQLSNASGGDLQTRQSFVTRVTYSLKNKYLFNASLRADGSSKFRERWGYFPTAGIGWVISDEAFMKNQSLFNFLKFRGSWGILGNDNIASNAYILTANVNIPYFYDNGLTLGNAIQDIKDQQLKWERTQQIDAGVEFALFDNRLTGEIDYYSKTTRDALAFRIIPAIFGDPDNQFLTNIASFRNRGFEFVLNWKETLESGLSYSIGGNLTTNKNELIGLNGGQALLAGGVGQQGFVTRSDNGQPVGSFYVLNAIGVFQNQAEIDGAPVFGDRANVRPGDLRYQDVDGNGVINDNDRIYAGSYQPKLYYGINLGLSYKGFDLAADVYGNAGNKVYNGKKAFRFENTDNIEAAYADARWTTNRPSQTDPRIITSATPASTYFVESGSFIRLNNLTLGYTIPAALKDKVKLRTARIYVTSQNLFTIKQFSGFSPELPGGPLDSGIELNSYPTTRTFAVGLNVGF</sequence>
<evidence type="ECO:0000256" key="2">
    <source>
        <dbReference type="ARBA" id="ARBA00022448"/>
    </source>
</evidence>
<dbReference type="InterPro" id="IPR037066">
    <property type="entry name" value="Plug_dom_sf"/>
</dbReference>
<dbReference type="InterPro" id="IPR023996">
    <property type="entry name" value="TonB-dep_OMP_SusC/RagA"/>
</dbReference>
<dbReference type="InterPro" id="IPR023997">
    <property type="entry name" value="TonB-dep_OMP_SusC/RagA_CS"/>
</dbReference>
<accession>A0ABW5M9K9</accession>
<evidence type="ECO:0000256" key="4">
    <source>
        <dbReference type="ARBA" id="ARBA00022692"/>
    </source>
</evidence>
<evidence type="ECO:0000256" key="5">
    <source>
        <dbReference type="ARBA" id="ARBA00022729"/>
    </source>
</evidence>
<evidence type="ECO:0000256" key="6">
    <source>
        <dbReference type="ARBA" id="ARBA00023136"/>
    </source>
</evidence>
<dbReference type="NCBIfam" id="TIGR04057">
    <property type="entry name" value="SusC_RagA_signa"/>
    <property type="match status" value="1"/>
</dbReference>
<evidence type="ECO:0000313" key="12">
    <source>
        <dbReference type="Proteomes" id="UP001597469"/>
    </source>
</evidence>
<dbReference type="Pfam" id="PF07715">
    <property type="entry name" value="Plug"/>
    <property type="match status" value="1"/>
</dbReference>
<keyword evidence="2 8" id="KW-0813">Transport</keyword>
<dbReference type="PANTHER" id="PTHR30069">
    <property type="entry name" value="TONB-DEPENDENT OUTER MEMBRANE RECEPTOR"/>
    <property type="match status" value="1"/>
</dbReference>
<gene>
    <name evidence="11" type="ORF">ACFSUS_21625</name>
</gene>
<keyword evidence="12" id="KW-1185">Reference proteome</keyword>
<keyword evidence="3 8" id="KW-1134">Transmembrane beta strand</keyword>
<feature type="domain" description="TonB-dependent receptor plug" evidence="10">
    <location>
        <begin position="159"/>
        <end position="263"/>
    </location>
</feature>
<dbReference type="InterPro" id="IPR039426">
    <property type="entry name" value="TonB-dep_rcpt-like"/>
</dbReference>
<feature type="region of interest" description="Disordered" evidence="9">
    <location>
        <begin position="27"/>
        <end position="103"/>
    </location>
</feature>
<dbReference type="Gene3D" id="2.170.130.10">
    <property type="entry name" value="TonB-dependent receptor, plug domain"/>
    <property type="match status" value="1"/>
</dbReference>
<protein>
    <submittedName>
        <fullName evidence="11">SusC/RagA family TonB-linked outer membrane protein</fullName>
    </submittedName>
</protein>
<dbReference type="Proteomes" id="UP001597469">
    <property type="component" value="Unassembled WGS sequence"/>
</dbReference>
<dbReference type="PROSITE" id="PS52016">
    <property type="entry name" value="TONB_DEPENDENT_REC_3"/>
    <property type="match status" value="1"/>
</dbReference>
<name>A0ABW5M9K9_9BACT</name>
<evidence type="ECO:0000256" key="7">
    <source>
        <dbReference type="ARBA" id="ARBA00023237"/>
    </source>
</evidence>
<dbReference type="PANTHER" id="PTHR30069:SF29">
    <property type="entry name" value="HEMOGLOBIN AND HEMOGLOBIN-HAPTOGLOBIN-BINDING PROTEIN 1-RELATED"/>
    <property type="match status" value="1"/>
</dbReference>
<proteinExistence type="inferred from homology"/>
<dbReference type="EMBL" id="JBHULN010000016">
    <property type="protein sequence ID" value="MFD2573257.1"/>
    <property type="molecule type" value="Genomic_DNA"/>
</dbReference>